<sequence length="207" mass="22820">MAEDYWNHNVHYHPLLLGAVPEPCRRALDIGCGDGLLARRLAARADAVTGVDVSGEMIRLARERSARLGNVTFVEADLLGEERGPFGSGEYDFVSAVASIHHVPFAPAIRTIERLLAPGGRTVIVGLARNASPLDWALGVPGVPAARWLARRNGGETTPAGMPIKMPAMSWGEVRREARRLLPGCRFRRHLLWRYSLTWEKPDEDGR</sequence>
<dbReference type="Proteomes" id="UP000316096">
    <property type="component" value="Unassembled WGS sequence"/>
</dbReference>
<dbReference type="PANTHER" id="PTHR43464:SF19">
    <property type="entry name" value="UBIQUINONE BIOSYNTHESIS O-METHYLTRANSFERASE, MITOCHONDRIAL"/>
    <property type="match status" value="1"/>
</dbReference>
<keyword evidence="3" id="KW-0949">S-adenosyl-L-methionine</keyword>
<name>A0A543CNU9_9ACTN</name>
<organism evidence="5 6">
    <name type="scientific">Actinoallomurus bryophytorum</name>
    <dbReference type="NCBI Taxonomy" id="1490222"/>
    <lineage>
        <taxon>Bacteria</taxon>
        <taxon>Bacillati</taxon>
        <taxon>Actinomycetota</taxon>
        <taxon>Actinomycetes</taxon>
        <taxon>Streptosporangiales</taxon>
        <taxon>Thermomonosporaceae</taxon>
        <taxon>Actinoallomurus</taxon>
    </lineage>
</organism>
<dbReference type="GO" id="GO:0032259">
    <property type="term" value="P:methylation"/>
    <property type="evidence" value="ECO:0007669"/>
    <property type="project" value="UniProtKB-KW"/>
</dbReference>
<keyword evidence="1 5" id="KW-0489">Methyltransferase</keyword>
<comment type="caution">
    <text evidence="5">The sequence shown here is derived from an EMBL/GenBank/DDBJ whole genome shotgun (WGS) entry which is preliminary data.</text>
</comment>
<evidence type="ECO:0000256" key="1">
    <source>
        <dbReference type="ARBA" id="ARBA00022603"/>
    </source>
</evidence>
<dbReference type="RefSeq" id="WP_141957340.1">
    <property type="nucleotide sequence ID" value="NZ_VFOZ01000001.1"/>
</dbReference>
<dbReference type="AlphaFoldDB" id="A0A543CNU9"/>
<dbReference type="PANTHER" id="PTHR43464">
    <property type="entry name" value="METHYLTRANSFERASE"/>
    <property type="match status" value="1"/>
</dbReference>
<evidence type="ECO:0000256" key="2">
    <source>
        <dbReference type="ARBA" id="ARBA00022679"/>
    </source>
</evidence>
<keyword evidence="2 5" id="KW-0808">Transferase</keyword>
<evidence type="ECO:0000313" key="5">
    <source>
        <dbReference type="EMBL" id="TQL98779.1"/>
    </source>
</evidence>
<accession>A0A543CNU9</accession>
<dbReference type="OrthoDB" id="6064711at2"/>
<dbReference type="InterPro" id="IPR041698">
    <property type="entry name" value="Methyltransf_25"/>
</dbReference>
<protein>
    <submittedName>
        <fullName evidence="5">Methyltransferase family protein</fullName>
    </submittedName>
</protein>
<proteinExistence type="predicted"/>
<evidence type="ECO:0000313" key="6">
    <source>
        <dbReference type="Proteomes" id="UP000316096"/>
    </source>
</evidence>
<dbReference type="EMBL" id="VFOZ01000001">
    <property type="protein sequence ID" value="TQL98779.1"/>
    <property type="molecule type" value="Genomic_DNA"/>
</dbReference>
<feature type="domain" description="Methyltransferase" evidence="4">
    <location>
        <begin position="28"/>
        <end position="120"/>
    </location>
</feature>
<dbReference type="Gene3D" id="3.40.50.150">
    <property type="entry name" value="Vaccinia Virus protein VP39"/>
    <property type="match status" value="1"/>
</dbReference>
<evidence type="ECO:0000259" key="4">
    <source>
        <dbReference type="Pfam" id="PF13649"/>
    </source>
</evidence>
<evidence type="ECO:0000256" key="3">
    <source>
        <dbReference type="ARBA" id="ARBA00022691"/>
    </source>
</evidence>
<keyword evidence="6" id="KW-1185">Reference proteome</keyword>
<dbReference type="InterPro" id="IPR029063">
    <property type="entry name" value="SAM-dependent_MTases_sf"/>
</dbReference>
<dbReference type="GO" id="GO:0008168">
    <property type="term" value="F:methyltransferase activity"/>
    <property type="evidence" value="ECO:0007669"/>
    <property type="project" value="UniProtKB-KW"/>
</dbReference>
<dbReference type="SUPFAM" id="SSF53335">
    <property type="entry name" value="S-adenosyl-L-methionine-dependent methyltransferases"/>
    <property type="match status" value="1"/>
</dbReference>
<dbReference type="CDD" id="cd02440">
    <property type="entry name" value="AdoMet_MTases"/>
    <property type="match status" value="1"/>
</dbReference>
<gene>
    <name evidence="5" type="ORF">FB559_4412</name>
</gene>
<reference evidence="5 6" key="1">
    <citation type="submission" date="2019-06" db="EMBL/GenBank/DDBJ databases">
        <title>Sequencing the genomes of 1000 actinobacteria strains.</title>
        <authorList>
            <person name="Klenk H.-P."/>
        </authorList>
    </citation>
    <scope>NUCLEOTIDE SEQUENCE [LARGE SCALE GENOMIC DNA]</scope>
    <source>
        <strain evidence="5 6">DSM 102200</strain>
    </source>
</reference>
<dbReference type="Pfam" id="PF13649">
    <property type="entry name" value="Methyltransf_25"/>
    <property type="match status" value="1"/>
</dbReference>